<evidence type="ECO:0000313" key="2">
    <source>
        <dbReference type="Proteomes" id="UP000042394"/>
    </source>
</evidence>
<name>A0A655EMN4_SALET</name>
<dbReference type="EMBL" id="CQPD01000086">
    <property type="protein sequence ID" value="CNV27459.1"/>
    <property type="molecule type" value="Genomic_DNA"/>
</dbReference>
<sequence>MISSISPSASIPISRLGWASACSLIAQRNARFTGLMVLNSVVRESIICDGGSATSDKISDSPPSSTSCVLNGLPSSARSRLISRGINSLPVGNLALRNNVSPSVISNSVRAGITTNACSSSTACCSASREVKKGMTVVPSSFSQCCKSRALSSTIASPSAALPGTQTVDSSKVRKNAGRCAGSIAAFSSKISNSFLVSDIGITNYVYGL</sequence>
<gene>
    <name evidence="1" type="ORF">ERS008207_04809</name>
</gene>
<proteinExistence type="predicted"/>
<dbReference type="AlphaFoldDB" id="A0A655EMN4"/>
<reference evidence="1 2" key="1">
    <citation type="submission" date="2015-03" db="EMBL/GenBank/DDBJ databases">
        <authorList>
            <consortium name="Pathogen Informatics"/>
        </authorList>
    </citation>
    <scope>NUCLEOTIDE SEQUENCE [LARGE SCALE GENOMIC DNA]</scope>
    <source>
        <strain evidence="1 2">D4891</strain>
    </source>
</reference>
<evidence type="ECO:0000313" key="1">
    <source>
        <dbReference type="EMBL" id="CNV27459.1"/>
    </source>
</evidence>
<protein>
    <submittedName>
        <fullName evidence="1">Uncharacterized protein</fullName>
    </submittedName>
</protein>
<dbReference type="Proteomes" id="UP000042394">
    <property type="component" value="Unassembled WGS sequence"/>
</dbReference>
<organism evidence="1 2">
    <name type="scientific">Salmonella enterica subsp. enterica serovar Bovismorbificans</name>
    <dbReference type="NCBI Taxonomy" id="58097"/>
    <lineage>
        <taxon>Bacteria</taxon>
        <taxon>Pseudomonadati</taxon>
        <taxon>Pseudomonadota</taxon>
        <taxon>Gammaproteobacteria</taxon>
        <taxon>Enterobacterales</taxon>
        <taxon>Enterobacteriaceae</taxon>
        <taxon>Salmonella</taxon>
    </lineage>
</organism>
<accession>A0A655EMN4</accession>